<evidence type="ECO:0000256" key="3">
    <source>
        <dbReference type="ARBA" id="ARBA00024018"/>
    </source>
</evidence>
<dbReference type="Proteomes" id="UP000095767">
    <property type="component" value="Unassembled WGS sequence"/>
</dbReference>
<evidence type="ECO:0000256" key="1">
    <source>
        <dbReference type="ARBA" id="ARBA00023002"/>
    </source>
</evidence>
<dbReference type="Pfam" id="PF01494">
    <property type="entry name" value="FAD_binding_3"/>
    <property type="match status" value="2"/>
</dbReference>
<dbReference type="STRING" id="888268.A0A1E5UIT0"/>
<dbReference type="AlphaFoldDB" id="A0A1E5UIT0"/>
<evidence type="ECO:0000313" key="7">
    <source>
        <dbReference type="Proteomes" id="UP000095767"/>
    </source>
</evidence>
<sequence>MAEIMEAHGIVIVGGGICGLATALALHRKGIASLVLEKSEVLRAEGAGIGVQANGWRALEELGVADELRKTADLITTYHDVWRQGDNKTTRERYPVRTEFRCLNRKDLIEALAKDLPAGAIRFGCRIATIHDDHPGGHGAVLTMVDGTTMKTKILIGCDGSTNSVVAKYLGLPPVRTIPRPVFRGFTSYPHGHQFENEFLRLRVGGFFIGRLTITDNLVHFFVTMPTPSPGTALSAMDLTEVRDLVLKDLQDHECPAEIIDVVRGSDPESLNLVTKLWYRPPWEVAFGGFQKGAVTVAGDSMHAMGPFIGQGGSAGLEDAIVLARSLARAVDVVDSAGKDDDDREPPREEVIGEAIGAYIRERRLRLVLLSLESYIMGVLLVRSPSPVVKLACIAVLVLLGSKSLRHANFDCGRL</sequence>
<dbReference type="SUPFAM" id="SSF51905">
    <property type="entry name" value="FAD/NAD(P)-binding domain"/>
    <property type="match status" value="1"/>
</dbReference>
<feature type="domain" description="FAD-binding" evidence="5">
    <location>
        <begin position="10"/>
        <end position="173"/>
    </location>
</feature>
<dbReference type="GO" id="GO:0004497">
    <property type="term" value="F:monooxygenase activity"/>
    <property type="evidence" value="ECO:0007669"/>
    <property type="project" value="UniProtKB-KW"/>
</dbReference>
<evidence type="ECO:0000313" key="6">
    <source>
        <dbReference type="EMBL" id="OEL12771.1"/>
    </source>
</evidence>
<evidence type="ECO:0000259" key="5">
    <source>
        <dbReference type="Pfam" id="PF01494"/>
    </source>
</evidence>
<dbReference type="PANTHER" id="PTHR45934:SF2">
    <property type="entry name" value="MONOOXYGENASE 1"/>
    <property type="match status" value="1"/>
</dbReference>
<dbReference type="InterPro" id="IPR036188">
    <property type="entry name" value="FAD/NAD-bd_sf"/>
</dbReference>
<dbReference type="PRINTS" id="PR00420">
    <property type="entry name" value="RNGMNOXGNASE"/>
</dbReference>
<comment type="similarity">
    <text evidence="3">Belongs to the 3-hydroxybenzoate 6-hydroxylase family.</text>
</comment>
<dbReference type="PANTHER" id="PTHR45934">
    <property type="entry name" value="FAD/NAD(P)-BINDING OXIDOREDUCTASE FAMILY PROTEIN"/>
    <property type="match status" value="1"/>
</dbReference>
<keyword evidence="2" id="KW-0503">Monooxygenase</keyword>
<dbReference type="EMBL" id="LWDX02075893">
    <property type="protein sequence ID" value="OEL12771.1"/>
    <property type="molecule type" value="Genomic_DNA"/>
</dbReference>
<accession>A0A1E5UIT0</accession>
<dbReference type="Gene3D" id="3.50.50.60">
    <property type="entry name" value="FAD/NAD(P)-binding domain"/>
    <property type="match status" value="1"/>
</dbReference>
<organism evidence="6 7">
    <name type="scientific">Dichanthelium oligosanthes</name>
    <dbReference type="NCBI Taxonomy" id="888268"/>
    <lineage>
        <taxon>Eukaryota</taxon>
        <taxon>Viridiplantae</taxon>
        <taxon>Streptophyta</taxon>
        <taxon>Embryophyta</taxon>
        <taxon>Tracheophyta</taxon>
        <taxon>Spermatophyta</taxon>
        <taxon>Magnoliopsida</taxon>
        <taxon>Liliopsida</taxon>
        <taxon>Poales</taxon>
        <taxon>Poaceae</taxon>
        <taxon>PACMAD clade</taxon>
        <taxon>Panicoideae</taxon>
        <taxon>Panicodae</taxon>
        <taxon>Paniceae</taxon>
        <taxon>Dichantheliinae</taxon>
        <taxon>Dichanthelium</taxon>
    </lineage>
</organism>
<keyword evidence="4" id="KW-1133">Transmembrane helix</keyword>
<dbReference type="OrthoDB" id="759125at2759"/>
<evidence type="ECO:0000256" key="2">
    <source>
        <dbReference type="ARBA" id="ARBA00023033"/>
    </source>
</evidence>
<name>A0A1E5UIT0_9POAL</name>
<gene>
    <name evidence="6" type="ORF">BAE44_0026210</name>
</gene>
<comment type="caution">
    <text evidence="6">The sequence shown here is derived from an EMBL/GenBank/DDBJ whole genome shotgun (WGS) entry which is preliminary data.</text>
</comment>
<keyword evidence="4" id="KW-0812">Transmembrane</keyword>
<keyword evidence="7" id="KW-1185">Reference proteome</keyword>
<feature type="domain" description="FAD-binding" evidence="5">
    <location>
        <begin position="290"/>
        <end position="330"/>
    </location>
</feature>
<protein>
    <recommendedName>
        <fullName evidence="5">FAD-binding domain-containing protein</fullName>
    </recommendedName>
</protein>
<dbReference type="GO" id="GO:0071949">
    <property type="term" value="F:FAD binding"/>
    <property type="evidence" value="ECO:0007669"/>
    <property type="project" value="InterPro"/>
</dbReference>
<keyword evidence="1" id="KW-0560">Oxidoreductase</keyword>
<reference evidence="6 7" key="1">
    <citation type="submission" date="2016-09" db="EMBL/GenBank/DDBJ databases">
        <title>The draft genome of Dichanthelium oligosanthes: A C3 panicoid grass species.</title>
        <authorList>
            <person name="Studer A.J."/>
            <person name="Schnable J.C."/>
            <person name="Brutnell T.P."/>
        </authorList>
    </citation>
    <scope>NUCLEOTIDE SEQUENCE [LARGE SCALE GENOMIC DNA]</scope>
    <source>
        <strain evidence="7">cv. Kellogg 1175</strain>
        <tissue evidence="6">Leaf</tissue>
    </source>
</reference>
<proteinExistence type="inferred from homology"/>
<dbReference type="InterPro" id="IPR002938">
    <property type="entry name" value="FAD-bd"/>
</dbReference>
<dbReference type="InterPro" id="IPR044560">
    <property type="entry name" value="MOase"/>
</dbReference>
<evidence type="ECO:0000256" key="4">
    <source>
        <dbReference type="SAM" id="Phobius"/>
    </source>
</evidence>
<keyword evidence="4" id="KW-0472">Membrane</keyword>
<feature type="transmembrane region" description="Helical" evidence="4">
    <location>
        <begin position="6"/>
        <end position="26"/>
    </location>
</feature>